<dbReference type="Bgee" id="ENSXETG00000033682">
    <property type="expression patterns" value="Expressed in liver and 11 other cell types or tissues"/>
</dbReference>
<keyword evidence="3" id="KW-0963">Cytoplasm</keyword>
<reference evidence="17" key="2">
    <citation type="submission" date="2020-05" db="UniProtKB">
        <authorList>
            <consortium name="Ensembl"/>
        </authorList>
    </citation>
    <scope>IDENTIFICATION</scope>
</reference>
<dbReference type="PANTHER" id="PTHR22969">
    <property type="entry name" value="IKB KINASE"/>
    <property type="match status" value="1"/>
</dbReference>
<evidence type="ECO:0000256" key="9">
    <source>
        <dbReference type="ARBA" id="ARBA00022840"/>
    </source>
</evidence>
<keyword evidence="7 15" id="KW-0547">Nucleotide-binding</keyword>
<evidence type="ECO:0000256" key="1">
    <source>
        <dbReference type="ARBA" id="ARBA00004496"/>
    </source>
</evidence>
<evidence type="ECO:0000256" key="5">
    <source>
        <dbReference type="ARBA" id="ARBA00022588"/>
    </source>
</evidence>
<keyword evidence="6" id="KW-0808">Transferase</keyword>
<dbReference type="FunCoup" id="A0A6I8R8Y3">
    <property type="interactions" value="1518"/>
</dbReference>
<protein>
    <recommendedName>
        <fullName evidence="14">Serine/threonine-protein kinase TBK1</fullName>
        <ecNumber evidence="2">2.7.11.1</ecNumber>
    </recommendedName>
</protein>
<dbReference type="InterPro" id="IPR051180">
    <property type="entry name" value="IKK"/>
</dbReference>
<dbReference type="GO" id="GO:0005524">
    <property type="term" value="F:ATP binding"/>
    <property type="evidence" value="ECO:0007669"/>
    <property type="project" value="UniProtKB-UniRule"/>
</dbReference>
<dbReference type="Pfam" id="PF18394">
    <property type="entry name" value="TBK1_CCD1"/>
    <property type="match status" value="1"/>
</dbReference>
<evidence type="ECO:0000256" key="8">
    <source>
        <dbReference type="ARBA" id="ARBA00022777"/>
    </source>
</evidence>
<dbReference type="PANTHER" id="PTHR22969:SF10">
    <property type="entry name" value="INHIBITOR OF NUCLEAR FACTOR KAPPA-B KINASE SUBUNIT EPSILON"/>
    <property type="match status" value="1"/>
</dbReference>
<dbReference type="InterPro" id="IPR000719">
    <property type="entry name" value="Prot_kinase_dom"/>
</dbReference>
<evidence type="ECO:0000256" key="14">
    <source>
        <dbReference type="ARBA" id="ARBA00071338"/>
    </source>
</evidence>
<evidence type="ECO:0000256" key="7">
    <source>
        <dbReference type="ARBA" id="ARBA00022741"/>
    </source>
</evidence>
<dbReference type="Gene3D" id="1.20.1270.420">
    <property type="match status" value="1"/>
</dbReference>
<dbReference type="GO" id="GO:0032728">
    <property type="term" value="P:positive regulation of interferon-beta production"/>
    <property type="evidence" value="ECO:0007669"/>
    <property type="project" value="UniProtKB-ARBA"/>
</dbReference>
<dbReference type="FunFam" id="1.20.1270.420:FF:000001">
    <property type="entry name" value="Serine/threonine-protein kinase TBK1"/>
    <property type="match status" value="1"/>
</dbReference>
<keyword evidence="8" id="KW-0418">Kinase</keyword>
<keyword evidence="4" id="KW-0723">Serine/threonine-protein kinase</keyword>
<dbReference type="SUPFAM" id="SSF56112">
    <property type="entry name" value="Protein kinase-like (PK-like)"/>
    <property type="match status" value="1"/>
</dbReference>
<dbReference type="GeneTree" id="ENSGT00950000182937"/>
<dbReference type="GO" id="GO:0005829">
    <property type="term" value="C:cytosol"/>
    <property type="evidence" value="ECO:0007669"/>
    <property type="project" value="UniProtKB-ARBA"/>
</dbReference>
<evidence type="ECO:0000259" key="16">
    <source>
        <dbReference type="PROSITE" id="PS50011"/>
    </source>
</evidence>
<keyword evidence="10" id="KW-0391">Immunity</keyword>
<evidence type="ECO:0000256" key="12">
    <source>
        <dbReference type="ARBA" id="ARBA00047899"/>
    </source>
</evidence>
<proteinExistence type="predicted"/>
<gene>
    <name evidence="17" type="primary">ikbke</name>
</gene>
<dbReference type="Ensembl" id="ENSXETT00000085389">
    <property type="protein sequence ID" value="ENSXETP00000077121"/>
    <property type="gene ID" value="ENSXETG00000033682"/>
</dbReference>
<dbReference type="FunFam" id="3.10.20.90:FF:000112">
    <property type="entry name" value="TANK binding kinase TBK1"/>
    <property type="match status" value="1"/>
</dbReference>
<dbReference type="PROSITE" id="PS50011">
    <property type="entry name" value="PROTEIN_KINASE_DOM"/>
    <property type="match status" value="1"/>
</dbReference>
<dbReference type="SMART" id="SM00220">
    <property type="entry name" value="S_TKc"/>
    <property type="match status" value="1"/>
</dbReference>
<dbReference type="InterPro" id="IPR041087">
    <property type="entry name" value="TBK1_ULD"/>
</dbReference>
<dbReference type="InterPro" id="IPR017441">
    <property type="entry name" value="Protein_kinase_ATP_BS"/>
</dbReference>
<evidence type="ECO:0000256" key="6">
    <source>
        <dbReference type="ARBA" id="ARBA00022679"/>
    </source>
</evidence>
<name>A0A6I8R8Y3_XENTR</name>
<dbReference type="FunFam" id="1.10.510.10:FF:000100">
    <property type="entry name" value="inhibitor of nuclear factor kappa-B kinase subunit epsilon"/>
    <property type="match status" value="1"/>
</dbReference>
<dbReference type="Pfam" id="PF18396">
    <property type="entry name" value="TBK1_ULD"/>
    <property type="match status" value="1"/>
</dbReference>
<comment type="subcellular location">
    <subcellularLocation>
        <location evidence="1">Cytoplasm</location>
    </subcellularLocation>
</comment>
<evidence type="ECO:0000256" key="4">
    <source>
        <dbReference type="ARBA" id="ARBA00022527"/>
    </source>
</evidence>
<dbReference type="Gene3D" id="3.30.200.20">
    <property type="entry name" value="Phosphorylase Kinase, domain 1"/>
    <property type="match status" value="1"/>
</dbReference>
<dbReference type="Gene3D" id="3.10.20.90">
    <property type="entry name" value="Phosphatidylinositol 3-kinase Catalytic Subunit, Chain A, domain 1"/>
    <property type="match status" value="1"/>
</dbReference>
<dbReference type="Pfam" id="PF00069">
    <property type="entry name" value="Pkinase"/>
    <property type="match status" value="1"/>
</dbReference>
<dbReference type="EC" id="2.7.11.1" evidence="2"/>
<comment type="catalytic activity">
    <reaction evidence="12">
        <text>L-threonyl-[protein] + ATP = O-phospho-L-threonyl-[protein] + ADP + H(+)</text>
        <dbReference type="Rhea" id="RHEA:46608"/>
        <dbReference type="Rhea" id="RHEA-COMP:11060"/>
        <dbReference type="Rhea" id="RHEA-COMP:11605"/>
        <dbReference type="ChEBI" id="CHEBI:15378"/>
        <dbReference type="ChEBI" id="CHEBI:30013"/>
        <dbReference type="ChEBI" id="CHEBI:30616"/>
        <dbReference type="ChEBI" id="CHEBI:61977"/>
        <dbReference type="ChEBI" id="CHEBI:456216"/>
        <dbReference type="EC" id="2.7.11.1"/>
    </reaction>
</comment>
<comment type="catalytic activity">
    <reaction evidence="13">
        <text>L-seryl-[protein] + ATP = O-phospho-L-seryl-[protein] + ADP + H(+)</text>
        <dbReference type="Rhea" id="RHEA:17989"/>
        <dbReference type="Rhea" id="RHEA-COMP:9863"/>
        <dbReference type="Rhea" id="RHEA-COMP:11604"/>
        <dbReference type="ChEBI" id="CHEBI:15378"/>
        <dbReference type="ChEBI" id="CHEBI:29999"/>
        <dbReference type="ChEBI" id="CHEBI:30616"/>
        <dbReference type="ChEBI" id="CHEBI:83421"/>
        <dbReference type="ChEBI" id="CHEBI:456216"/>
        <dbReference type="EC" id="2.7.11.1"/>
    </reaction>
</comment>
<dbReference type="GO" id="GO:0004674">
    <property type="term" value="F:protein serine/threonine kinase activity"/>
    <property type="evidence" value="ECO:0007669"/>
    <property type="project" value="UniProtKB-KW"/>
</dbReference>
<sequence>MGLELLHHWKMQSTPNYLWELDDVLGQGATASVYKARNKKSGEEVAVKVFNNLSYLRPLEVQMREFEMLRKLNHVNIVKLFAVEETGNSKQKVLVMEYCSSGSLLSVLEDPENAYGLSEAEFLIVLQCVVAGMNHLRQNGIVHRDIKPGNIMRLIGEDGRSIYKLTDFGAARELDDDEKFLSIYGTEEYLHPDIYERAVLKKPQQKAYGVTVDLWSIGVTFYHAACGSLPFIPYGGPRRNKEIMHKIITEKPPRAIAGVQRKEKGPIEWIYELPISCRLSVGLKVHLENILPNILEADQEKCWGFDKFFSETNNILERIVVHVFSLPHATMHMVYVLACSSVVNFMEAVSKQTGVAFENQKYFYEGHHYPMMPTLQVKHITGTTEQHPFILMSSTSDCIVKATYKDPTNDFPRFLPSVDVVADCSIAKNVLSAVYQTLRVARALLTCQEFILRGTYWLIENTKTECHQILEKKSTMASLLNCTISTENRITRLYNSVNNRKPEFPEFPDLAECRRQLQSIGHTLSSCSHIVEKQNMLEFLSLEVSKNQDQIQLDTSINRMEYCLRKMQLIFNQFKKRKQQSRLGYNEEQLHKLDKVNLGNLAKKVLAIFQDGVVQKYKAALDKHSNRMSTFADILKHVDLVNGYFGGSFLDLQKYQDSVNNAVDDLTLRIQQMSEPNHSPLPSCHNQDKEDLTLRMLKLRDQMKTVSYELQQNNSVIERLGVTSSPGV</sequence>
<keyword evidence="5" id="KW-0399">Innate immunity</keyword>
<feature type="domain" description="Protein kinase" evidence="16">
    <location>
        <begin position="19"/>
        <end position="325"/>
    </location>
</feature>
<dbReference type="PROSITE" id="PS00107">
    <property type="entry name" value="PROTEIN_KINASE_ATP"/>
    <property type="match status" value="1"/>
</dbReference>
<dbReference type="InterPro" id="IPR011009">
    <property type="entry name" value="Kinase-like_dom_sf"/>
</dbReference>
<dbReference type="InterPro" id="IPR041309">
    <property type="entry name" value="TBK1_CC1"/>
</dbReference>
<evidence type="ECO:0000256" key="11">
    <source>
        <dbReference type="ARBA" id="ARBA00023054"/>
    </source>
</evidence>
<keyword evidence="11" id="KW-0175">Coiled coil</keyword>
<evidence type="ECO:0000256" key="3">
    <source>
        <dbReference type="ARBA" id="ARBA00022490"/>
    </source>
</evidence>
<keyword evidence="9 15" id="KW-0067">ATP-binding</keyword>
<accession>A0A6I8R8Y3</accession>
<dbReference type="CDD" id="cd21933">
    <property type="entry name" value="TBK1_IKKE-like_C"/>
    <property type="match status" value="1"/>
</dbReference>
<evidence type="ECO:0000256" key="2">
    <source>
        <dbReference type="ARBA" id="ARBA00012513"/>
    </source>
</evidence>
<dbReference type="GO" id="GO:0002218">
    <property type="term" value="P:activation of innate immune response"/>
    <property type="evidence" value="ECO:0007669"/>
    <property type="project" value="UniProtKB-ARBA"/>
</dbReference>
<dbReference type="GO" id="GO:0032008">
    <property type="term" value="P:positive regulation of TOR signaling"/>
    <property type="evidence" value="ECO:0007669"/>
    <property type="project" value="UniProtKB-ARBA"/>
</dbReference>
<dbReference type="GO" id="GO:0016239">
    <property type="term" value="P:positive regulation of macroautophagy"/>
    <property type="evidence" value="ECO:0007669"/>
    <property type="project" value="UniProtKB-ARBA"/>
</dbReference>
<dbReference type="FunFam" id="3.30.200.20:FF:000106">
    <property type="entry name" value="serine/threonine-protein kinase TBK1 isoform X1"/>
    <property type="match status" value="1"/>
</dbReference>
<dbReference type="InParanoid" id="A0A6I8R8Y3"/>
<dbReference type="AlphaFoldDB" id="A0A6I8R8Y3"/>
<evidence type="ECO:0000313" key="17">
    <source>
        <dbReference type="Ensembl" id="ENSXETP00000077121"/>
    </source>
</evidence>
<evidence type="ECO:0000256" key="10">
    <source>
        <dbReference type="ARBA" id="ARBA00022859"/>
    </source>
</evidence>
<evidence type="ECO:0000256" key="15">
    <source>
        <dbReference type="PROSITE-ProRule" id="PRU10141"/>
    </source>
</evidence>
<evidence type="ECO:0000256" key="13">
    <source>
        <dbReference type="ARBA" id="ARBA00048679"/>
    </source>
</evidence>
<reference evidence="17" key="1">
    <citation type="journal article" date="2010" name="Science">
        <title>The genome of the Western clawed frog Xenopus tropicalis.</title>
        <authorList>
            <person name="Hellsten U."/>
            <person name="Harland R.M."/>
            <person name="Gilchrist M.J."/>
            <person name="Hendrix D."/>
            <person name="Jurka J."/>
            <person name="Kapitonov V."/>
            <person name="Ovcharenko I."/>
            <person name="Putnam N.H."/>
            <person name="Shu S."/>
            <person name="Taher L."/>
            <person name="Blitz I.L."/>
            <person name="Blumberg B."/>
            <person name="Dichmann D.S."/>
            <person name="Dubchak I."/>
            <person name="Amaya E."/>
            <person name="Detter J.C."/>
            <person name="Fletcher R."/>
            <person name="Gerhard D.S."/>
            <person name="Goodstein D."/>
            <person name="Graves T."/>
            <person name="Grigoriev I.V."/>
            <person name="Grimwood J."/>
            <person name="Kawashima T."/>
            <person name="Lindquist E."/>
            <person name="Lucas S.M."/>
            <person name="Mead P.E."/>
            <person name="Mitros T."/>
            <person name="Ogino H."/>
            <person name="Ohta Y."/>
            <person name="Poliakov A.V."/>
            <person name="Pollet N."/>
            <person name="Robert J."/>
            <person name="Salamov A."/>
            <person name="Sater A.K."/>
            <person name="Schmutz J."/>
            <person name="Terry A."/>
            <person name="Vize P.D."/>
            <person name="Warren W.C."/>
            <person name="Wells D."/>
            <person name="Wills A."/>
            <person name="Wilson R.K."/>
            <person name="Zimmerman L.B."/>
            <person name="Zorn A.M."/>
            <person name="Grainger R."/>
            <person name="Grammer T."/>
            <person name="Khokha M.K."/>
            <person name="Richardson P.M."/>
            <person name="Rokhsar D.S."/>
        </authorList>
    </citation>
    <scope>NUCLEOTIDE SEQUENCE [LARGE SCALE GENOMIC DNA]</scope>
    <source>
        <strain evidence="17">Nigerian</strain>
    </source>
</reference>
<feature type="binding site" evidence="15">
    <location>
        <position position="48"/>
    </location>
    <ligand>
        <name>ATP</name>
        <dbReference type="ChEBI" id="CHEBI:30616"/>
    </ligand>
</feature>
<dbReference type="GO" id="GO:0045087">
    <property type="term" value="P:innate immune response"/>
    <property type="evidence" value="ECO:0007669"/>
    <property type="project" value="UniProtKB-KW"/>
</dbReference>
<organism evidence="17">
    <name type="scientific">Xenopus tropicalis</name>
    <name type="common">Western clawed frog</name>
    <name type="synonym">Silurana tropicalis</name>
    <dbReference type="NCBI Taxonomy" id="8364"/>
    <lineage>
        <taxon>Eukaryota</taxon>
        <taxon>Metazoa</taxon>
        <taxon>Chordata</taxon>
        <taxon>Craniata</taxon>
        <taxon>Vertebrata</taxon>
        <taxon>Euteleostomi</taxon>
        <taxon>Amphibia</taxon>
        <taxon>Batrachia</taxon>
        <taxon>Anura</taxon>
        <taxon>Pipoidea</taxon>
        <taxon>Pipidae</taxon>
        <taxon>Xenopodinae</taxon>
        <taxon>Xenopus</taxon>
        <taxon>Silurana</taxon>
    </lineage>
</organism>
<dbReference type="Gene3D" id="1.10.510.10">
    <property type="entry name" value="Transferase(Phosphotransferase) domain 1"/>
    <property type="match status" value="1"/>
</dbReference>